<dbReference type="InterPro" id="IPR013604">
    <property type="entry name" value="7TM_chemorcpt"/>
</dbReference>
<evidence type="ECO:0000256" key="4">
    <source>
        <dbReference type="ARBA" id="ARBA00022989"/>
    </source>
</evidence>
<dbReference type="AlphaFoldDB" id="A0A9P0MNN8"/>
<dbReference type="GO" id="GO:0050909">
    <property type="term" value="P:sensory perception of taste"/>
    <property type="evidence" value="ECO:0007669"/>
    <property type="project" value="InterPro"/>
</dbReference>
<feature type="transmembrane region" description="Helical" evidence="6">
    <location>
        <begin position="129"/>
        <end position="151"/>
    </location>
</feature>
<evidence type="ECO:0000256" key="2">
    <source>
        <dbReference type="ARBA" id="ARBA00022475"/>
    </source>
</evidence>
<feature type="transmembrane region" description="Helical" evidence="6">
    <location>
        <begin position="97"/>
        <end position="117"/>
    </location>
</feature>
<evidence type="ECO:0000313" key="7">
    <source>
        <dbReference type="EMBL" id="CAH1399160.1"/>
    </source>
</evidence>
<dbReference type="Pfam" id="PF08395">
    <property type="entry name" value="7tm_7"/>
    <property type="match status" value="1"/>
</dbReference>
<proteinExistence type="predicted"/>
<gene>
    <name evidence="7" type="ORF">NEZAVI_LOCUS8671</name>
</gene>
<reference evidence="7" key="1">
    <citation type="submission" date="2022-01" db="EMBL/GenBank/DDBJ databases">
        <authorList>
            <person name="King R."/>
        </authorList>
    </citation>
    <scope>NUCLEOTIDE SEQUENCE</scope>
</reference>
<evidence type="ECO:0000256" key="6">
    <source>
        <dbReference type="SAM" id="Phobius"/>
    </source>
</evidence>
<dbReference type="OrthoDB" id="6625921at2759"/>
<keyword evidence="4 6" id="KW-1133">Transmembrane helix</keyword>
<evidence type="ECO:0000256" key="3">
    <source>
        <dbReference type="ARBA" id="ARBA00022692"/>
    </source>
</evidence>
<dbReference type="EMBL" id="OV725080">
    <property type="protein sequence ID" value="CAH1399160.1"/>
    <property type="molecule type" value="Genomic_DNA"/>
</dbReference>
<name>A0A9P0MNN8_NEZVI</name>
<keyword evidence="2" id="KW-1003">Cell membrane</keyword>
<evidence type="ECO:0000256" key="5">
    <source>
        <dbReference type="ARBA" id="ARBA00023136"/>
    </source>
</evidence>
<keyword evidence="5 6" id="KW-0472">Membrane</keyword>
<comment type="subcellular location">
    <subcellularLocation>
        <location evidence="1">Cell membrane</location>
        <topology evidence="1">Multi-pass membrane protein</topology>
    </subcellularLocation>
</comment>
<keyword evidence="8" id="KW-1185">Reference proteome</keyword>
<evidence type="ECO:0008006" key="9">
    <source>
        <dbReference type="Google" id="ProtNLM"/>
    </source>
</evidence>
<feature type="transmembrane region" description="Helical" evidence="6">
    <location>
        <begin position="243"/>
        <end position="261"/>
    </location>
</feature>
<accession>A0A9P0MNN8</accession>
<feature type="transmembrane region" description="Helical" evidence="6">
    <location>
        <begin position="20"/>
        <end position="38"/>
    </location>
</feature>
<protein>
    <recommendedName>
        <fullName evidence="9">Gustatory receptor</fullName>
    </recommendedName>
</protein>
<feature type="transmembrane region" description="Helical" evidence="6">
    <location>
        <begin position="50"/>
        <end position="71"/>
    </location>
</feature>
<evidence type="ECO:0000256" key="1">
    <source>
        <dbReference type="ARBA" id="ARBA00004651"/>
    </source>
</evidence>
<organism evidence="7 8">
    <name type="scientific">Nezara viridula</name>
    <name type="common">Southern green stink bug</name>
    <name type="synonym">Cimex viridulus</name>
    <dbReference type="NCBI Taxonomy" id="85310"/>
    <lineage>
        <taxon>Eukaryota</taxon>
        <taxon>Metazoa</taxon>
        <taxon>Ecdysozoa</taxon>
        <taxon>Arthropoda</taxon>
        <taxon>Hexapoda</taxon>
        <taxon>Insecta</taxon>
        <taxon>Pterygota</taxon>
        <taxon>Neoptera</taxon>
        <taxon>Paraneoptera</taxon>
        <taxon>Hemiptera</taxon>
        <taxon>Heteroptera</taxon>
        <taxon>Panheteroptera</taxon>
        <taxon>Pentatomomorpha</taxon>
        <taxon>Pentatomoidea</taxon>
        <taxon>Pentatomidae</taxon>
        <taxon>Pentatominae</taxon>
        <taxon>Nezara</taxon>
    </lineage>
</organism>
<sequence>MRWLGKPYCTEDSLPWWKAVIDILIISVITALSILVCIEDRTKHERISTFLSVLSIIGNNFLASNLILLNLRRDHPLGPVLKSIYSLPFSQPASNHIGWLLIGFCFVLANLLTDIFVFPMFKVVKLFPVFYLSDVLIYLFLAQFIIPLLMIGDRLSNISLSLRCLGKREPFESISQFDELFNVHRQLITHCTRLKQIYSWPLLVIVASKLFGATASESITSFLEQRISLSFSAHGFFGLDHSLFRSILATIASYLFIIIQFQIRSNIEEKRALHIKHHSLSHKL</sequence>
<evidence type="ECO:0000313" key="8">
    <source>
        <dbReference type="Proteomes" id="UP001152798"/>
    </source>
</evidence>
<dbReference type="Proteomes" id="UP001152798">
    <property type="component" value="Chromosome 4"/>
</dbReference>
<keyword evidence="3 6" id="KW-0812">Transmembrane</keyword>
<dbReference type="GO" id="GO:0005886">
    <property type="term" value="C:plasma membrane"/>
    <property type="evidence" value="ECO:0007669"/>
    <property type="project" value="UniProtKB-SubCell"/>
</dbReference>